<reference evidence="1" key="1">
    <citation type="submission" date="2021-08" db="EMBL/GenBank/DDBJ databases">
        <title>The first chromosome-level gecko genome reveals the dynamic sex chromosomes of Neotropical dwarf geckos (Sphaerodactylidae: Sphaerodactylus).</title>
        <authorList>
            <person name="Pinto B.J."/>
            <person name="Keating S.E."/>
            <person name="Gamble T."/>
        </authorList>
    </citation>
    <scope>NUCLEOTIDE SEQUENCE</scope>
    <source>
        <strain evidence="1">TG3544</strain>
    </source>
</reference>
<dbReference type="EMBL" id="CM037615">
    <property type="protein sequence ID" value="KAH8013618.1"/>
    <property type="molecule type" value="Genomic_DNA"/>
</dbReference>
<comment type="caution">
    <text evidence="1">The sequence shown here is derived from an EMBL/GenBank/DDBJ whole genome shotgun (WGS) entry which is preliminary data.</text>
</comment>
<sequence length="123" mass="14017">MGNSSEGAVPYFAVNHTSLPVQIWSAKDFNYIANTLPNLLQFIKTHTSIKTFLQLDIKELVQFLLPHFPPEGQFYQLSQYGYSPLLKHWSKSIARERNNKVQELIVSASHLLCHLKAQGTIYG</sequence>
<accession>A0ACB8G3H3</accession>
<evidence type="ECO:0000313" key="2">
    <source>
        <dbReference type="Proteomes" id="UP000827872"/>
    </source>
</evidence>
<gene>
    <name evidence="1" type="ORF">K3G42_020821</name>
</gene>
<protein>
    <submittedName>
        <fullName evidence="1">Uncharacterized protein</fullName>
    </submittedName>
</protein>
<keyword evidence="2" id="KW-1185">Reference proteome</keyword>
<proteinExistence type="predicted"/>
<organism evidence="1 2">
    <name type="scientific">Sphaerodactylus townsendi</name>
    <dbReference type="NCBI Taxonomy" id="933632"/>
    <lineage>
        <taxon>Eukaryota</taxon>
        <taxon>Metazoa</taxon>
        <taxon>Chordata</taxon>
        <taxon>Craniata</taxon>
        <taxon>Vertebrata</taxon>
        <taxon>Euteleostomi</taxon>
        <taxon>Lepidosauria</taxon>
        <taxon>Squamata</taxon>
        <taxon>Bifurcata</taxon>
        <taxon>Gekkota</taxon>
        <taxon>Sphaerodactylidae</taxon>
        <taxon>Sphaerodactylus</taxon>
    </lineage>
</organism>
<name>A0ACB8G3H3_9SAUR</name>
<dbReference type="Proteomes" id="UP000827872">
    <property type="component" value="Linkage Group LG02"/>
</dbReference>
<evidence type="ECO:0000313" key="1">
    <source>
        <dbReference type="EMBL" id="KAH8013618.1"/>
    </source>
</evidence>